<gene>
    <name evidence="2" type="ORF">M670_03691</name>
</gene>
<sequence length="230" mass="26917">MKLYFRKLLIMCSVVLLSVALFIYVSFSGFPWKKYTVSKEIQAYLDERYDQPFLIKDRLYNFKDGKYGIKATPVKEADLQFTAWEGYGDYEYIDYYPEAVWEKQVYDDFEEIVNKIYPDHTMYNASTAMGFGNELVKGPEIPSYRDVDVLTSIGISTRGSVVGNDSEFARMLAILSEIKKAEANIEVSFHYYRTTEQKIEYLHFDRTIINKITTIEDVKKMARMSVWVNN</sequence>
<evidence type="ECO:0000313" key="3">
    <source>
        <dbReference type="Proteomes" id="UP000027936"/>
    </source>
</evidence>
<evidence type="ECO:0000313" key="2">
    <source>
        <dbReference type="EMBL" id="KEF37098.1"/>
    </source>
</evidence>
<comment type="caution">
    <text evidence="2">The sequence shown here is derived from an EMBL/GenBank/DDBJ whole genome shotgun (WGS) entry which is preliminary data.</text>
</comment>
<reference evidence="2 3" key="1">
    <citation type="submission" date="2014-04" db="EMBL/GenBank/DDBJ databases">
        <title>Draft genome sequence of Bacillus azotoformans MEV2011, a (co-) denitrifying strain unable to grow in the presence of oxygen.</title>
        <authorList>
            <person name="Nielsen M."/>
            <person name="Schreiber L."/>
            <person name="Finster K."/>
            <person name="Schramm A."/>
        </authorList>
    </citation>
    <scope>NUCLEOTIDE SEQUENCE [LARGE SCALE GENOMIC DNA]</scope>
    <source>
        <strain evidence="2 3">MEV2011</strain>
    </source>
</reference>
<dbReference type="AlphaFoldDB" id="A0A072NJR5"/>
<proteinExistence type="predicted"/>
<organism evidence="2 3">
    <name type="scientific">Schinkia azotoformans MEV2011</name>
    <dbReference type="NCBI Taxonomy" id="1348973"/>
    <lineage>
        <taxon>Bacteria</taxon>
        <taxon>Bacillati</taxon>
        <taxon>Bacillota</taxon>
        <taxon>Bacilli</taxon>
        <taxon>Bacillales</taxon>
        <taxon>Bacillaceae</taxon>
        <taxon>Calidifontibacillus/Schinkia group</taxon>
        <taxon>Schinkia</taxon>
    </lineage>
</organism>
<dbReference type="RefSeq" id="WP_035197263.1">
    <property type="nucleotide sequence ID" value="NZ_JJRY01000018.1"/>
</dbReference>
<dbReference type="OrthoDB" id="2887825at2"/>
<dbReference type="EMBL" id="JJRY01000018">
    <property type="protein sequence ID" value="KEF37098.1"/>
    <property type="molecule type" value="Genomic_DNA"/>
</dbReference>
<feature type="domain" description="YfjL-like N-terminal" evidence="1">
    <location>
        <begin position="7"/>
        <end position="74"/>
    </location>
</feature>
<evidence type="ECO:0000259" key="1">
    <source>
        <dbReference type="Pfam" id="PF25425"/>
    </source>
</evidence>
<dbReference type="PATRIC" id="fig|1348973.3.peg.3568"/>
<dbReference type="InterPro" id="IPR057359">
    <property type="entry name" value="YfjL_N"/>
</dbReference>
<protein>
    <recommendedName>
        <fullName evidence="1">YfjL-like N-terminal domain-containing protein</fullName>
    </recommendedName>
</protein>
<dbReference type="Proteomes" id="UP000027936">
    <property type="component" value="Unassembled WGS sequence"/>
</dbReference>
<name>A0A072NJR5_SCHAZ</name>
<accession>A0A072NJR5</accession>
<dbReference type="Pfam" id="PF25425">
    <property type="entry name" value="YfjL_N"/>
    <property type="match status" value="1"/>
</dbReference>